<feature type="modified residue" description="4-aspartylphosphate" evidence="2">
    <location>
        <position position="53"/>
    </location>
</feature>
<evidence type="ECO:0000259" key="3">
    <source>
        <dbReference type="PROSITE" id="PS50110"/>
    </source>
</evidence>
<comment type="caution">
    <text evidence="4">The sequence shown here is derived from an EMBL/GenBank/DDBJ whole genome shotgun (WGS) entry which is preliminary data.</text>
</comment>
<dbReference type="InterPro" id="IPR050595">
    <property type="entry name" value="Bact_response_regulator"/>
</dbReference>
<dbReference type="InParanoid" id="A0A420XUG9"/>
<dbReference type="PANTHER" id="PTHR44591">
    <property type="entry name" value="STRESS RESPONSE REGULATOR PROTEIN 1"/>
    <property type="match status" value="1"/>
</dbReference>
<dbReference type="InterPro" id="IPR001789">
    <property type="entry name" value="Sig_transdc_resp-reg_receiver"/>
</dbReference>
<evidence type="ECO:0000256" key="1">
    <source>
        <dbReference type="ARBA" id="ARBA00022553"/>
    </source>
</evidence>
<dbReference type="PROSITE" id="PS50110">
    <property type="entry name" value="RESPONSE_REGULATORY"/>
    <property type="match status" value="1"/>
</dbReference>
<accession>A0A420XUG9</accession>
<dbReference type="SMART" id="SM00448">
    <property type="entry name" value="REC"/>
    <property type="match status" value="1"/>
</dbReference>
<dbReference type="SUPFAM" id="SSF52172">
    <property type="entry name" value="CheY-like"/>
    <property type="match status" value="1"/>
</dbReference>
<proteinExistence type="predicted"/>
<dbReference type="EMBL" id="RBWV01000009">
    <property type="protein sequence ID" value="RKS80475.1"/>
    <property type="molecule type" value="Genomic_DNA"/>
</dbReference>
<name>A0A420XUG9_9ACTN</name>
<dbReference type="Pfam" id="PF00072">
    <property type="entry name" value="Response_reg"/>
    <property type="match status" value="1"/>
</dbReference>
<reference evidence="4 5" key="1">
    <citation type="submission" date="2018-10" db="EMBL/GenBank/DDBJ databases">
        <title>Genomic Encyclopedia of Archaeal and Bacterial Type Strains, Phase II (KMG-II): from individual species to whole genera.</title>
        <authorList>
            <person name="Goeker M."/>
        </authorList>
    </citation>
    <scope>NUCLEOTIDE SEQUENCE [LARGE SCALE GENOMIC DNA]</scope>
    <source>
        <strain evidence="4 5">RP-AC37</strain>
    </source>
</reference>
<protein>
    <submittedName>
        <fullName evidence="4">Response regulator receiver domain-containing protein</fullName>
    </submittedName>
</protein>
<dbReference type="Gene3D" id="3.40.50.2300">
    <property type="match status" value="1"/>
</dbReference>
<sequence>MARVLVVDDDEDIRGLVSMRLKAAGHRVVAVGDGNAALALVEERGLPEVAVLDVSMPGMDGFQLVQALRGLGGSDVRVVFLSARVQEHDVARGREVGATYLTKPFIASALINAVERSTPVGADDVW</sequence>
<dbReference type="GO" id="GO:0000160">
    <property type="term" value="P:phosphorelay signal transduction system"/>
    <property type="evidence" value="ECO:0007669"/>
    <property type="project" value="InterPro"/>
</dbReference>
<dbReference type="OrthoDB" id="3197131at2"/>
<organism evidence="4 5">
    <name type="scientific">Motilibacter peucedani</name>
    <dbReference type="NCBI Taxonomy" id="598650"/>
    <lineage>
        <taxon>Bacteria</taxon>
        <taxon>Bacillati</taxon>
        <taxon>Actinomycetota</taxon>
        <taxon>Actinomycetes</taxon>
        <taxon>Motilibacterales</taxon>
        <taxon>Motilibacteraceae</taxon>
        <taxon>Motilibacter</taxon>
    </lineage>
</organism>
<dbReference type="CDD" id="cd17574">
    <property type="entry name" value="REC_OmpR"/>
    <property type="match status" value="1"/>
</dbReference>
<dbReference type="PANTHER" id="PTHR44591:SF3">
    <property type="entry name" value="RESPONSE REGULATORY DOMAIN-CONTAINING PROTEIN"/>
    <property type="match status" value="1"/>
</dbReference>
<keyword evidence="1 2" id="KW-0597">Phosphoprotein</keyword>
<dbReference type="Proteomes" id="UP000281955">
    <property type="component" value="Unassembled WGS sequence"/>
</dbReference>
<evidence type="ECO:0000313" key="4">
    <source>
        <dbReference type="EMBL" id="RKS80475.1"/>
    </source>
</evidence>
<evidence type="ECO:0000313" key="5">
    <source>
        <dbReference type="Proteomes" id="UP000281955"/>
    </source>
</evidence>
<dbReference type="RefSeq" id="WP_121192153.1">
    <property type="nucleotide sequence ID" value="NZ_RBWV01000009.1"/>
</dbReference>
<keyword evidence="5" id="KW-1185">Reference proteome</keyword>
<feature type="domain" description="Response regulatory" evidence="3">
    <location>
        <begin position="3"/>
        <end position="118"/>
    </location>
</feature>
<dbReference type="AlphaFoldDB" id="A0A420XUG9"/>
<gene>
    <name evidence="4" type="ORF">CLV35_0910</name>
</gene>
<evidence type="ECO:0000256" key="2">
    <source>
        <dbReference type="PROSITE-ProRule" id="PRU00169"/>
    </source>
</evidence>
<dbReference type="InterPro" id="IPR011006">
    <property type="entry name" value="CheY-like_superfamily"/>
</dbReference>